<evidence type="ECO:0000313" key="2">
    <source>
        <dbReference type="EMBL" id="KAJ7033078.1"/>
    </source>
</evidence>
<dbReference type="Pfam" id="PF12937">
    <property type="entry name" value="F-box-like"/>
    <property type="match status" value="1"/>
</dbReference>
<feature type="domain" description="F-box" evidence="1">
    <location>
        <begin position="96"/>
        <end position="169"/>
    </location>
</feature>
<proteinExistence type="predicted"/>
<comment type="caution">
    <text evidence="2">The sequence shown here is derived from an EMBL/GenBank/DDBJ whole genome shotgun (WGS) entry which is preliminary data.</text>
</comment>
<dbReference type="InterPro" id="IPR001810">
    <property type="entry name" value="F-box_dom"/>
</dbReference>
<dbReference type="EMBL" id="JARJCM010000067">
    <property type="protein sequence ID" value="KAJ7033078.1"/>
    <property type="molecule type" value="Genomic_DNA"/>
</dbReference>
<reference evidence="2" key="1">
    <citation type="submission" date="2023-03" db="EMBL/GenBank/DDBJ databases">
        <title>Massive genome expansion in bonnet fungi (Mycena s.s.) driven by repeated elements and novel gene families across ecological guilds.</title>
        <authorList>
            <consortium name="Lawrence Berkeley National Laboratory"/>
            <person name="Harder C.B."/>
            <person name="Miyauchi S."/>
            <person name="Viragh M."/>
            <person name="Kuo A."/>
            <person name="Thoen E."/>
            <person name="Andreopoulos B."/>
            <person name="Lu D."/>
            <person name="Skrede I."/>
            <person name="Drula E."/>
            <person name="Henrissat B."/>
            <person name="Morin E."/>
            <person name="Kohler A."/>
            <person name="Barry K."/>
            <person name="LaButti K."/>
            <person name="Morin E."/>
            <person name="Salamov A."/>
            <person name="Lipzen A."/>
            <person name="Mereny Z."/>
            <person name="Hegedus B."/>
            <person name="Baldrian P."/>
            <person name="Stursova M."/>
            <person name="Weitz H."/>
            <person name="Taylor A."/>
            <person name="Grigoriev I.V."/>
            <person name="Nagy L.G."/>
            <person name="Martin F."/>
            <person name="Kauserud H."/>
        </authorList>
    </citation>
    <scope>NUCLEOTIDE SEQUENCE</scope>
    <source>
        <strain evidence="2">CBHHK200</strain>
    </source>
</reference>
<evidence type="ECO:0000313" key="3">
    <source>
        <dbReference type="Proteomes" id="UP001218188"/>
    </source>
</evidence>
<organism evidence="2 3">
    <name type="scientific">Mycena alexandri</name>
    <dbReference type="NCBI Taxonomy" id="1745969"/>
    <lineage>
        <taxon>Eukaryota</taxon>
        <taxon>Fungi</taxon>
        <taxon>Dikarya</taxon>
        <taxon>Basidiomycota</taxon>
        <taxon>Agaricomycotina</taxon>
        <taxon>Agaricomycetes</taxon>
        <taxon>Agaricomycetidae</taxon>
        <taxon>Agaricales</taxon>
        <taxon>Marasmiineae</taxon>
        <taxon>Mycenaceae</taxon>
        <taxon>Mycena</taxon>
    </lineage>
</organism>
<name>A0AAD6SVB4_9AGAR</name>
<protein>
    <recommendedName>
        <fullName evidence="1">F-box domain-containing protein</fullName>
    </recommendedName>
</protein>
<keyword evidence="3" id="KW-1185">Reference proteome</keyword>
<dbReference type="Gene3D" id="1.20.1280.50">
    <property type="match status" value="1"/>
</dbReference>
<evidence type="ECO:0000259" key="1">
    <source>
        <dbReference type="Pfam" id="PF12937"/>
    </source>
</evidence>
<dbReference type="AlphaFoldDB" id="A0AAD6SVB4"/>
<gene>
    <name evidence="2" type="ORF">C8F04DRAFT_1396142</name>
</gene>
<dbReference type="Proteomes" id="UP001218188">
    <property type="component" value="Unassembled WGS sequence"/>
</dbReference>
<sequence>MDSIERNTYSYGPFLPGRLPDSLERAGLLTILRSNGRCAPSNGPVDYGRQSALTLAKVAEYDVEIAKVQAILTRMREDRSILQYHANGCASVSAAIRRLPDEMLLEIFHLCSPLQHPTYYDDWREYYEDDPLSEVQRATPRYRYLLQLAQVCASWRSLIMDSPALWAKIEVDFTHLVNRREYSPDEPILATEILGISRVFLERSALAPLQIHLRGHNFGLVPYGPVLDSMVRQSHRWTHAKIWPGAYRSDFAAFASVRGNLALLESLHVSNLRNDCDFFEFAPRLTELTLEEPIASHPKLPWGQIRTLSYAHLFSDELNYALSHLSHCTQLANFAILRLSISDGNYPVLLPPLISDVQSLAFGFILEFDDYYESDTESHTESPIVSELLGCFTLRRAHTLHFETENSPLPWHHTAFLALCSRSSLHDTLRTLEIDNLAISAAQLLECLSALPRLETLSISDPNPYPSSYRHAIAENPEKFLVTDILLRGLTLNPDSEDLVPHLHTFDCKTFMQFEHRSYLDFIASRVGPGRNAAGPFQSSILYFRDIQVNPLLEEGLAEFVLRQQLRSRFESDRLNALWVRESPFYEEDPLQD</sequence>
<accession>A0AAD6SVB4</accession>